<comment type="caution">
    <text evidence="3">The sequence shown here is derived from an EMBL/GenBank/DDBJ whole genome shotgun (WGS) entry which is preliminary data.</text>
</comment>
<name>A0A100JIB9_STRSC</name>
<dbReference type="AlphaFoldDB" id="A0A100JIB9"/>
<proteinExistence type="predicted"/>
<evidence type="ECO:0000313" key="4">
    <source>
        <dbReference type="Proteomes" id="UP000067448"/>
    </source>
</evidence>
<dbReference type="OrthoDB" id="4333668at2"/>
<feature type="transmembrane region" description="Helical" evidence="2">
    <location>
        <begin position="33"/>
        <end position="53"/>
    </location>
</feature>
<dbReference type="Proteomes" id="UP000067448">
    <property type="component" value="Unassembled WGS sequence"/>
</dbReference>
<reference evidence="4" key="1">
    <citation type="submission" date="2015-11" db="EMBL/GenBank/DDBJ databases">
        <authorList>
            <consortium name="Cross-ministerial Strategic Innovation Promotion Program (SIP) consortium"/>
            <person name="Tomihama T."/>
            <person name="Ikenaga M."/>
            <person name="Sakai M."/>
            <person name="Okubo T."/>
            <person name="Ikeda S."/>
        </authorList>
    </citation>
    <scope>NUCLEOTIDE SEQUENCE [LARGE SCALE GENOMIC DNA]</scope>
    <source>
        <strain evidence="4">S58</strain>
    </source>
</reference>
<protein>
    <submittedName>
        <fullName evidence="3">Uncharacterized protein</fullName>
    </submittedName>
</protein>
<gene>
    <name evidence="3" type="ORF">SsS58_00414</name>
</gene>
<feature type="transmembrane region" description="Helical" evidence="2">
    <location>
        <begin position="65"/>
        <end position="85"/>
    </location>
</feature>
<feature type="region of interest" description="Disordered" evidence="1">
    <location>
        <begin position="1"/>
        <end position="21"/>
    </location>
</feature>
<keyword evidence="2" id="KW-0472">Membrane</keyword>
<feature type="transmembrane region" description="Helical" evidence="2">
    <location>
        <begin position="165"/>
        <end position="183"/>
    </location>
</feature>
<accession>A0A100JIB9</accession>
<evidence type="ECO:0000313" key="3">
    <source>
        <dbReference type="EMBL" id="GAQ60074.1"/>
    </source>
</evidence>
<feature type="transmembrane region" description="Helical" evidence="2">
    <location>
        <begin position="133"/>
        <end position="153"/>
    </location>
</feature>
<sequence length="184" mass="19304">MPDRADRADRADRVRPERAAPSRMLWRQPSEQWLLSGIYGLVLASAMVAALDAAGEEADPGSDALWVLITAVASGAAHGYAHVIAQRASVEGAAVTSRLRSVLAEWPLVAAVLPTLGMLLAAVAGWWAEATAADAALLFNTTALFALGAWAARRAGRGWPSSCRAGGLDMLIGLLIIMVNALIH</sequence>
<feature type="transmembrane region" description="Helical" evidence="2">
    <location>
        <begin position="106"/>
        <end position="127"/>
    </location>
</feature>
<evidence type="ECO:0000256" key="2">
    <source>
        <dbReference type="SAM" id="Phobius"/>
    </source>
</evidence>
<evidence type="ECO:0000256" key="1">
    <source>
        <dbReference type="SAM" id="MobiDB-lite"/>
    </source>
</evidence>
<reference evidence="4" key="3">
    <citation type="submission" date="2016-02" db="EMBL/GenBank/DDBJ databases">
        <title>Draft genome of pathogenic Streptomyces sp. in Japan.</title>
        <authorList>
            <person name="Tomihama T."/>
            <person name="Ikenaga M."/>
            <person name="Sakai M."/>
            <person name="Okubo T."/>
            <person name="Ikeda S."/>
        </authorList>
    </citation>
    <scope>NUCLEOTIDE SEQUENCE [LARGE SCALE GENOMIC DNA]</scope>
    <source>
        <strain evidence="4">S58</strain>
    </source>
</reference>
<keyword evidence="2" id="KW-1133">Transmembrane helix</keyword>
<dbReference type="RefSeq" id="WP_059078213.1">
    <property type="nucleotide sequence ID" value="NZ_BCMM01000001.1"/>
</dbReference>
<keyword evidence="2" id="KW-0812">Transmembrane</keyword>
<organism evidence="3 4">
    <name type="scientific">Streptomyces scabiei</name>
    <dbReference type="NCBI Taxonomy" id="1930"/>
    <lineage>
        <taxon>Bacteria</taxon>
        <taxon>Bacillati</taxon>
        <taxon>Actinomycetota</taxon>
        <taxon>Actinomycetes</taxon>
        <taxon>Kitasatosporales</taxon>
        <taxon>Streptomycetaceae</taxon>
        <taxon>Streptomyces</taxon>
    </lineage>
</organism>
<feature type="compositionally biased region" description="Basic and acidic residues" evidence="1">
    <location>
        <begin position="1"/>
        <end position="20"/>
    </location>
</feature>
<dbReference type="EMBL" id="BCMM01000001">
    <property type="protein sequence ID" value="GAQ60074.1"/>
    <property type="molecule type" value="Genomic_DNA"/>
</dbReference>
<reference evidence="3 4" key="2">
    <citation type="journal article" date="2016" name="Genome Announc.">
        <title>Draft Genome Sequences of Streptomyces scabiei S58, Streptomyces turgidiscabies T45, and Streptomyces acidiscabies a10, the Pathogens of Potato Common Scab, Isolated in Japan.</title>
        <authorList>
            <person name="Tomihama T."/>
            <person name="Nishi Y."/>
            <person name="Sakai M."/>
            <person name="Ikenaga M."/>
            <person name="Okubo T."/>
            <person name="Ikeda S."/>
        </authorList>
    </citation>
    <scope>NUCLEOTIDE SEQUENCE [LARGE SCALE GENOMIC DNA]</scope>
    <source>
        <strain evidence="3 4">S58</strain>
    </source>
</reference>